<evidence type="ECO:0000313" key="2">
    <source>
        <dbReference type="EMBL" id="KAF6022174.1"/>
    </source>
</evidence>
<keyword evidence="3" id="KW-1185">Reference proteome</keyword>
<dbReference type="Proteomes" id="UP000593567">
    <property type="component" value="Unassembled WGS sequence"/>
</dbReference>
<evidence type="ECO:0000256" key="1">
    <source>
        <dbReference type="SAM" id="MobiDB-lite"/>
    </source>
</evidence>
<organism evidence="2 3">
    <name type="scientific">Bugula neritina</name>
    <name type="common">Brown bryozoan</name>
    <name type="synonym">Sertularia neritina</name>
    <dbReference type="NCBI Taxonomy" id="10212"/>
    <lineage>
        <taxon>Eukaryota</taxon>
        <taxon>Metazoa</taxon>
        <taxon>Spiralia</taxon>
        <taxon>Lophotrochozoa</taxon>
        <taxon>Bryozoa</taxon>
        <taxon>Gymnolaemata</taxon>
        <taxon>Cheilostomatida</taxon>
        <taxon>Flustrina</taxon>
        <taxon>Buguloidea</taxon>
        <taxon>Bugulidae</taxon>
        <taxon>Bugula</taxon>
    </lineage>
</organism>
<dbReference type="AlphaFoldDB" id="A0A7J7J8Y4"/>
<protein>
    <submittedName>
        <fullName evidence="2">Uncharacterized protein</fullName>
    </submittedName>
</protein>
<dbReference type="EMBL" id="VXIV02002886">
    <property type="protein sequence ID" value="KAF6022174.1"/>
    <property type="molecule type" value="Genomic_DNA"/>
</dbReference>
<proteinExistence type="predicted"/>
<feature type="compositionally biased region" description="Basic and acidic residues" evidence="1">
    <location>
        <begin position="73"/>
        <end position="84"/>
    </location>
</feature>
<reference evidence="2" key="1">
    <citation type="submission" date="2020-06" db="EMBL/GenBank/DDBJ databases">
        <title>Draft genome of Bugula neritina, a colonial animal packing powerful symbionts and potential medicines.</title>
        <authorList>
            <person name="Rayko M."/>
        </authorList>
    </citation>
    <scope>NUCLEOTIDE SEQUENCE [LARGE SCALE GENOMIC DNA]</scope>
    <source>
        <strain evidence="2">Kwan_BN1</strain>
    </source>
</reference>
<comment type="caution">
    <text evidence="2">The sequence shown here is derived from an EMBL/GenBank/DDBJ whole genome shotgun (WGS) entry which is preliminary data.</text>
</comment>
<sequence>MPDSILFCLPSKMKYTRLDVGKKGIDSAPDIGQLYVKNTKIVSPPPAKIQKVECVGSKNKESTDNLLVAESITETKEDVGDRDTASAPEAEPAQNEGAATGSQHPAGVPGDKKAEAMDILNYDDLLVVKSSMECESSLSY</sequence>
<accession>A0A7J7J8Y4</accession>
<evidence type="ECO:0000313" key="3">
    <source>
        <dbReference type="Proteomes" id="UP000593567"/>
    </source>
</evidence>
<name>A0A7J7J8Y4_BUGNE</name>
<feature type="region of interest" description="Disordered" evidence="1">
    <location>
        <begin position="65"/>
        <end position="112"/>
    </location>
</feature>
<gene>
    <name evidence="2" type="ORF">EB796_019518</name>
</gene>